<dbReference type="Proteomes" id="UP001596455">
    <property type="component" value="Unassembled WGS sequence"/>
</dbReference>
<dbReference type="InterPro" id="IPR022645">
    <property type="entry name" value="SecD/SecF_bac"/>
</dbReference>
<dbReference type="HAMAP" id="MF_01464_B">
    <property type="entry name" value="SecF_B"/>
    <property type="match status" value="1"/>
</dbReference>
<comment type="caution">
    <text evidence="11">The sequence shown here is derived from an EMBL/GenBank/DDBJ whole genome shotgun (WGS) entry which is preliminary data.</text>
</comment>
<dbReference type="PANTHER" id="PTHR30081">
    <property type="entry name" value="PROTEIN-EXPORT MEMBRANE PROTEIN SEC"/>
    <property type="match status" value="1"/>
</dbReference>
<evidence type="ECO:0000256" key="8">
    <source>
        <dbReference type="ARBA" id="ARBA00023136"/>
    </source>
</evidence>
<keyword evidence="8 9" id="KW-0472">Membrane</keyword>
<feature type="transmembrane region" description="Helical" evidence="9">
    <location>
        <begin position="166"/>
        <end position="187"/>
    </location>
</feature>
<dbReference type="InterPro" id="IPR005665">
    <property type="entry name" value="SecF_bac"/>
</dbReference>
<keyword evidence="12" id="KW-1185">Reference proteome</keyword>
<dbReference type="InterPro" id="IPR022646">
    <property type="entry name" value="SecD/SecF_CS"/>
</dbReference>
<dbReference type="RefSeq" id="WP_382395230.1">
    <property type="nucleotide sequence ID" value="NZ_JBHTCQ010000002.1"/>
</dbReference>
<dbReference type="InterPro" id="IPR048634">
    <property type="entry name" value="SecD_SecF_C"/>
</dbReference>
<sequence length="367" mass="39474">MFSFRRWGNELYTGRRSHDIVGRRKTWFITAVALMVASATLLLTRGVNLGIEFVGGSQFTVSGAETTAEQPANDVVGETGGEPPRVSAVGDDTVRVQTGRLSDVETREVRDGLAEAYGVPVDDVAATFIGPTWGQDVMAQALVSLGVFLVLISLIMVLYFRTWTMVVGAVGALVHDLVVTAGVYAAVGFEVTPASVIGLLTILGYSLYDTVVVFDKVRENNAHLLTQDKRTYAEGANLAVNQTMVRSINTSVTGLLPVAAILFIGAFLLGAGTLRDISLALFVGMLLSTWSSIFLAAPIDAALRERRDTIAKHTRTVLERRERRRRAAGDEGEVDVTATTADLTGVGVVAGRHLGQTAQPRRKKGRR</sequence>
<comment type="subunit">
    <text evidence="9">Forms a complex with SecD. Part of the essential Sec protein translocation apparatus which comprises SecA, SecYEG and auxiliary proteins SecDF. Other proteins may also be involved.</text>
</comment>
<evidence type="ECO:0000256" key="5">
    <source>
        <dbReference type="ARBA" id="ARBA00022927"/>
    </source>
</evidence>
<dbReference type="NCBIfam" id="TIGR00916">
    <property type="entry name" value="2A0604s01"/>
    <property type="match status" value="1"/>
</dbReference>
<keyword evidence="4 9" id="KW-0812">Transmembrane</keyword>
<dbReference type="InterPro" id="IPR022813">
    <property type="entry name" value="SecD/SecF_arch_bac"/>
</dbReference>
<evidence type="ECO:0000256" key="9">
    <source>
        <dbReference type="HAMAP-Rule" id="MF_01464"/>
    </source>
</evidence>
<dbReference type="Pfam" id="PF02355">
    <property type="entry name" value="SecD_SecF_C"/>
    <property type="match status" value="1"/>
</dbReference>
<evidence type="ECO:0000259" key="10">
    <source>
        <dbReference type="Pfam" id="PF02355"/>
    </source>
</evidence>
<dbReference type="PANTHER" id="PTHR30081:SF8">
    <property type="entry name" value="PROTEIN TRANSLOCASE SUBUNIT SECF"/>
    <property type="match status" value="1"/>
</dbReference>
<evidence type="ECO:0000313" key="12">
    <source>
        <dbReference type="Proteomes" id="UP001596455"/>
    </source>
</evidence>
<dbReference type="Gene3D" id="1.20.1640.10">
    <property type="entry name" value="Multidrug efflux transporter AcrB transmembrane domain"/>
    <property type="match status" value="1"/>
</dbReference>
<organism evidence="11 12">
    <name type="scientific">Georgenia alba</name>
    <dbReference type="NCBI Taxonomy" id="2233858"/>
    <lineage>
        <taxon>Bacteria</taxon>
        <taxon>Bacillati</taxon>
        <taxon>Actinomycetota</taxon>
        <taxon>Actinomycetes</taxon>
        <taxon>Micrococcales</taxon>
        <taxon>Bogoriellaceae</taxon>
        <taxon>Georgenia</taxon>
    </lineage>
</organism>
<feature type="transmembrane region" description="Helical" evidence="9">
    <location>
        <begin position="277"/>
        <end position="297"/>
    </location>
</feature>
<evidence type="ECO:0000256" key="4">
    <source>
        <dbReference type="ARBA" id="ARBA00022692"/>
    </source>
</evidence>
<keyword evidence="7 9" id="KW-0811">Translocation</keyword>
<evidence type="ECO:0000256" key="6">
    <source>
        <dbReference type="ARBA" id="ARBA00022989"/>
    </source>
</evidence>
<dbReference type="NCBIfam" id="TIGR00966">
    <property type="entry name" value="transloc_SecF"/>
    <property type="match status" value="1"/>
</dbReference>
<protein>
    <recommendedName>
        <fullName evidence="9">Protein-export membrane protein SecF</fullName>
    </recommendedName>
</protein>
<evidence type="ECO:0000256" key="7">
    <source>
        <dbReference type="ARBA" id="ARBA00023010"/>
    </source>
</evidence>
<proteinExistence type="inferred from homology"/>
<feature type="domain" description="Protein export membrane protein SecD/SecF C-terminal" evidence="10">
    <location>
        <begin position="122"/>
        <end position="305"/>
    </location>
</feature>
<evidence type="ECO:0000256" key="1">
    <source>
        <dbReference type="ARBA" id="ARBA00004651"/>
    </source>
</evidence>
<reference evidence="12" key="1">
    <citation type="journal article" date="2019" name="Int. J. Syst. Evol. Microbiol.">
        <title>The Global Catalogue of Microorganisms (GCM) 10K type strain sequencing project: providing services to taxonomists for standard genome sequencing and annotation.</title>
        <authorList>
            <consortium name="The Broad Institute Genomics Platform"/>
            <consortium name="The Broad Institute Genome Sequencing Center for Infectious Disease"/>
            <person name="Wu L."/>
            <person name="Ma J."/>
        </authorList>
    </citation>
    <scope>NUCLEOTIDE SEQUENCE [LARGE SCALE GENOMIC DNA]</scope>
    <source>
        <strain evidence="12">JCM 1490</strain>
    </source>
</reference>
<comment type="subcellular location">
    <subcellularLocation>
        <location evidence="1 9">Cell membrane</location>
        <topology evidence="1 9">Multi-pass membrane protein</topology>
    </subcellularLocation>
</comment>
<evidence type="ECO:0000256" key="3">
    <source>
        <dbReference type="ARBA" id="ARBA00022475"/>
    </source>
</evidence>
<feature type="transmembrane region" description="Helical" evidence="9">
    <location>
        <begin position="252"/>
        <end position="271"/>
    </location>
</feature>
<keyword evidence="2 9" id="KW-0813">Transport</keyword>
<keyword evidence="5 9" id="KW-0653">Protein transport</keyword>
<dbReference type="PRINTS" id="PR01755">
    <property type="entry name" value="SECFTRNLCASE"/>
</dbReference>
<dbReference type="Pfam" id="PF07549">
    <property type="entry name" value="Sec_GG"/>
    <property type="match status" value="1"/>
</dbReference>
<dbReference type="EMBL" id="JBHTCQ010000002">
    <property type="protein sequence ID" value="MFC7406147.1"/>
    <property type="molecule type" value="Genomic_DNA"/>
</dbReference>
<feature type="transmembrane region" description="Helical" evidence="9">
    <location>
        <begin position="137"/>
        <end position="159"/>
    </location>
</feature>
<dbReference type="InterPro" id="IPR055344">
    <property type="entry name" value="SecD_SecF_C_bact"/>
</dbReference>
<accession>A0ABW2QDW4</accession>
<evidence type="ECO:0000313" key="11">
    <source>
        <dbReference type="EMBL" id="MFC7406147.1"/>
    </source>
</evidence>
<dbReference type="SUPFAM" id="SSF82866">
    <property type="entry name" value="Multidrug efflux transporter AcrB transmembrane domain"/>
    <property type="match status" value="1"/>
</dbReference>
<comment type="similarity">
    <text evidence="9">Belongs to the SecD/SecF family. SecF subfamily.</text>
</comment>
<evidence type="ECO:0000256" key="2">
    <source>
        <dbReference type="ARBA" id="ARBA00022448"/>
    </source>
</evidence>
<keyword evidence="6 9" id="KW-1133">Transmembrane helix</keyword>
<gene>
    <name evidence="9 11" type="primary">secF</name>
    <name evidence="11" type="ORF">ACFQQL_13595</name>
</gene>
<comment type="function">
    <text evidence="9">Part of the Sec protein translocase complex. Interacts with the SecYEG preprotein conducting channel. SecDF uses the proton motive force (PMF) to complete protein translocation after the ATP-dependent function of SecA.</text>
</comment>
<keyword evidence="3 9" id="KW-1003">Cell membrane</keyword>
<feature type="transmembrane region" description="Helical" evidence="9">
    <location>
        <begin position="193"/>
        <end position="214"/>
    </location>
</feature>
<name>A0ABW2QDW4_9MICO</name>
<feature type="transmembrane region" description="Helical" evidence="9">
    <location>
        <begin position="26"/>
        <end position="44"/>
    </location>
</feature>